<dbReference type="InterPro" id="IPR007497">
    <property type="entry name" value="SIMPL/DUF541"/>
</dbReference>
<evidence type="ECO:0008006" key="4">
    <source>
        <dbReference type="Google" id="ProtNLM"/>
    </source>
</evidence>
<keyword evidence="3" id="KW-1185">Reference proteome</keyword>
<evidence type="ECO:0000313" key="2">
    <source>
        <dbReference type="EMBL" id="GAL19382.1"/>
    </source>
</evidence>
<dbReference type="OrthoDB" id="5985609at2"/>
<name>A0A090SIU8_9VIBR</name>
<feature type="chain" id="PRO_5001863277" description="Oxidative stress defense protein" evidence="1">
    <location>
        <begin position="26"/>
        <end position="235"/>
    </location>
</feature>
<feature type="signal peptide" evidence="1">
    <location>
        <begin position="1"/>
        <end position="25"/>
    </location>
</feature>
<dbReference type="NCBIfam" id="NF008299">
    <property type="entry name" value="PRK11087.1"/>
    <property type="match status" value="1"/>
</dbReference>
<comment type="caution">
    <text evidence="2">The sequence shown here is derived from an EMBL/GenBank/DDBJ whole genome shotgun (WGS) entry which is preliminary data.</text>
</comment>
<dbReference type="AlphaFoldDB" id="A0A090SIU8"/>
<dbReference type="PANTHER" id="PTHR34387:SF1">
    <property type="entry name" value="PERIPLASMIC IMMUNOGENIC PROTEIN"/>
    <property type="match status" value="1"/>
</dbReference>
<reference evidence="2 3" key="1">
    <citation type="submission" date="2014-09" db="EMBL/GenBank/DDBJ databases">
        <title>Vibrio maritimus JCM 19235. (C45) whole genome shotgun sequence.</title>
        <authorList>
            <person name="Sawabe T."/>
            <person name="Meirelles P."/>
            <person name="Nakanishi M."/>
            <person name="Sayaka M."/>
            <person name="Hattori M."/>
            <person name="Ohkuma M."/>
        </authorList>
    </citation>
    <scope>NUCLEOTIDE SEQUENCE [LARGE SCALE GENOMIC DNA]</scope>
    <source>
        <strain evidence="3">JCM19235</strain>
    </source>
</reference>
<dbReference type="GO" id="GO:0006974">
    <property type="term" value="P:DNA damage response"/>
    <property type="evidence" value="ECO:0007669"/>
    <property type="project" value="TreeGrafter"/>
</dbReference>
<accession>A0A090SIU8</accession>
<gene>
    <name evidence="2" type="ORF">JCM19235_738</name>
</gene>
<evidence type="ECO:0000256" key="1">
    <source>
        <dbReference type="SAM" id="SignalP"/>
    </source>
</evidence>
<dbReference type="PANTHER" id="PTHR34387">
    <property type="entry name" value="SLR1258 PROTEIN"/>
    <property type="match status" value="1"/>
</dbReference>
<sequence>MKKSFAGKWVVGALTASLAAAPVFANQPDFAHISTTGYGEIQAKPDMAEFSVRVVQSQMDADQAKQGVDSVVDKFLDGLTKNGIDKADIQSSNLYLSPQYHYPEKGKPELIGYRASRTVTVQVMDLDKLNNYLDLALESGINQVDNIQLKVKDEGQYQEAARMAAIKDAQSKASSLAKGFEQQLGNVWRIEYRQQMNQPVVMRAMAMDSKAESNSYQDSVITIRDRVDVTYRIGE</sequence>
<organism evidence="2 3">
    <name type="scientific">Vibrio maritimus</name>
    <dbReference type="NCBI Taxonomy" id="990268"/>
    <lineage>
        <taxon>Bacteria</taxon>
        <taxon>Pseudomonadati</taxon>
        <taxon>Pseudomonadota</taxon>
        <taxon>Gammaproteobacteria</taxon>
        <taxon>Vibrionales</taxon>
        <taxon>Vibrionaceae</taxon>
        <taxon>Vibrio</taxon>
    </lineage>
</organism>
<dbReference type="Gene3D" id="3.30.110.170">
    <property type="entry name" value="Protein of unknown function (DUF541), domain 1"/>
    <property type="match status" value="1"/>
</dbReference>
<dbReference type="Pfam" id="PF04402">
    <property type="entry name" value="SIMPL"/>
    <property type="match status" value="1"/>
</dbReference>
<evidence type="ECO:0000313" key="3">
    <source>
        <dbReference type="Proteomes" id="UP000029228"/>
    </source>
</evidence>
<dbReference type="EMBL" id="BBMR01000004">
    <property type="protein sequence ID" value="GAL19382.1"/>
    <property type="molecule type" value="Genomic_DNA"/>
</dbReference>
<reference evidence="2 3" key="2">
    <citation type="submission" date="2014-09" db="EMBL/GenBank/DDBJ databases">
        <authorList>
            <consortium name="NBRP consortium"/>
            <person name="Sawabe T."/>
            <person name="Meirelles P."/>
            <person name="Nakanishi M."/>
            <person name="Sayaka M."/>
            <person name="Hattori M."/>
            <person name="Ohkuma M."/>
        </authorList>
    </citation>
    <scope>NUCLEOTIDE SEQUENCE [LARGE SCALE GENOMIC DNA]</scope>
    <source>
        <strain evidence="3">JCM19235</strain>
    </source>
</reference>
<dbReference type="InterPro" id="IPR052022">
    <property type="entry name" value="26kDa_periplasmic_antigen"/>
</dbReference>
<protein>
    <recommendedName>
        <fullName evidence="4">Oxidative stress defense protein</fullName>
    </recommendedName>
</protein>
<dbReference type="Proteomes" id="UP000029228">
    <property type="component" value="Unassembled WGS sequence"/>
</dbReference>
<proteinExistence type="predicted"/>
<dbReference type="STRING" id="990268.JCM19235_738"/>
<dbReference type="RefSeq" id="WP_042473276.1">
    <property type="nucleotide sequence ID" value="NZ_JBHOHJ010000002.1"/>
</dbReference>
<keyword evidence="1" id="KW-0732">Signal</keyword>
<dbReference type="Gene3D" id="3.30.70.2970">
    <property type="entry name" value="Protein of unknown function (DUF541), domain 2"/>
    <property type="match status" value="1"/>
</dbReference>